<dbReference type="PANTHER" id="PTHR11102">
    <property type="entry name" value="SEL-1-LIKE PROTEIN"/>
    <property type="match status" value="1"/>
</dbReference>
<reference evidence="3 4" key="1">
    <citation type="submission" date="2024-04" db="EMBL/GenBank/DDBJ databases">
        <title>Tritrichomonas musculus Genome.</title>
        <authorList>
            <person name="Alves-Ferreira E."/>
            <person name="Grigg M."/>
            <person name="Lorenzi H."/>
            <person name="Galac M."/>
        </authorList>
    </citation>
    <scope>NUCLEOTIDE SEQUENCE [LARGE SCALE GENOMIC DNA]</scope>
    <source>
        <strain evidence="3 4">EAF2021</strain>
    </source>
</reference>
<dbReference type="InterPro" id="IPR008266">
    <property type="entry name" value="Tyr_kinase_AS"/>
</dbReference>
<dbReference type="PROSITE" id="PS00109">
    <property type="entry name" value="PROTEIN_KINASE_TYR"/>
    <property type="match status" value="1"/>
</dbReference>
<dbReference type="InterPro" id="IPR000719">
    <property type="entry name" value="Prot_kinase_dom"/>
</dbReference>
<dbReference type="InterPro" id="IPR050767">
    <property type="entry name" value="Sel1_AlgK"/>
</dbReference>
<dbReference type="Gene3D" id="1.25.40.10">
    <property type="entry name" value="Tetratricopeptide repeat domain"/>
    <property type="match status" value="1"/>
</dbReference>
<sequence>MSYLELRNIGGGSCGRVCLIYFISKEEIFAMKLPNAKSIYLIERERNNYLSIRYPFIVPYIGFIQLKYLPKYLLLGYVEGKTLDKYELENLNDQEKYIIIFELLLTIHYIHSQNYIYRDLRLNNIMINQRKDAILIDFDSVLTVGDVQTKDFDDQVVAPEENKTFKSDVYSLGYIIHFILYGKAPIINNKMVIKEDFILKSCLERDPTKRPNIIEVIYTFFANFSTKIKGYKKQYLISLALIQNIPEAQFDIGIFYYHKQDIKMAIPYLSLAANQNHAKAQYTLSVIYLEGRYVPQDINKAINYLWLAEKQNIPEAQYNLGVIHLNGQYVKLDINKAIHDFTLASDQNIPQAQYNLGNI</sequence>
<feature type="domain" description="Protein kinase" evidence="2">
    <location>
        <begin position="3"/>
        <end position="221"/>
    </location>
</feature>
<dbReference type="CDD" id="cd00180">
    <property type="entry name" value="PKc"/>
    <property type="match status" value="1"/>
</dbReference>
<dbReference type="SMART" id="SM00671">
    <property type="entry name" value="SEL1"/>
    <property type="match status" value="3"/>
</dbReference>
<keyword evidence="4" id="KW-1185">Reference proteome</keyword>
<dbReference type="Pfam" id="PF08238">
    <property type="entry name" value="Sel1"/>
    <property type="match status" value="3"/>
</dbReference>
<dbReference type="PANTHER" id="PTHR11102:SF160">
    <property type="entry name" value="ERAD-ASSOCIATED E3 UBIQUITIN-PROTEIN LIGASE COMPONENT HRD3"/>
    <property type="match status" value="1"/>
</dbReference>
<dbReference type="EMBL" id="JAPFFF010000057">
    <property type="protein sequence ID" value="KAK8837959.1"/>
    <property type="molecule type" value="Genomic_DNA"/>
</dbReference>
<dbReference type="InterPro" id="IPR011990">
    <property type="entry name" value="TPR-like_helical_dom_sf"/>
</dbReference>
<evidence type="ECO:0000313" key="4">
    <source>
        <dbReference type="Proteomes" id="UP001470230"/>
    </source>
</evidence>
<proteinExistence type="inferred from homology"/>
<evidence type="ECO:0000313" key="3">
    <source>
        <dbReference type="EMBL" id="KAK8837959.1"/>
    </source>
</evidence>
<dbReference type="SUPFAM" id="SSF56112">
    <property type="entry name" value="Protein kinase-like (PK-like)"/>
    <property type="match status" value="1"/>
</dbReference>
<dbReference type="InterPro" id="IPR006597">
    <property type="entry name" value="Sel1-like"/>
</dbReference>
<dbReference type="Pfam" id="PF00069">
    <property type="entry name" value="Pkinase"/>
    <property type="match status" value="1"/>
</dbReference>
<evidence type="ECO:0000256" key="1">
    <source>
        <dbReference type="ARBA" id="ARBA00038101"/>
    </source>
</evidence>
<gene>
    <name evidence="3" type="ORF">M9Y10_035903</name>
</gene>
<accession>A0ABR2GVJ4</accession>
<dbReference type="SUPFAM" id="SSF81901">
    <property type="entry name" value="HCP-like"/>
    <property type="match status" value="1"/>
</dbReference>
<dbReference type="Proteomes" id="UP001470230">
    <property type="component" value="Unassembled WGS sequence"/>
</dbReference>
<comment type="similarity">
    <text evidence="1">Belongs to the sel-1 family.</text>
</comment>
<protein>
    <recommendedName>
        <fullName evidence="2">Protein kinase domain-containing protein</fullName>
    </recommendedName>
</protein>
<dbReference type="PROSITE" id="PS50011">
    <property type="entry name" value="PROTEIN_KINASE_DOM"/>
    <property type="match status" value="1"/>
</dbReference>
<organism evidence="3 4">
    <name type="scientific">Tritrichomonas musculus</name>
    <dbReference type="NCBI Taxonomy" id="1915356"/>
    <lineage>
        <taxon>Eukaryota</taxon>
        <taxon>Metamonada</taxon>
        <taxon>Parabasalia</taxon>
        <taxon>Tritrichomonadida</taxon>
        <taxon>Tritrichomonadidae</taxon>
        <taxon>Tritrichomonas</taxon>
    </lineage>
</organism>
<comment type="caution">
    <text evidence="3">The sequence shown here is derived from an EMBL/GenBank/DDBJ whole genome shotgun (WGS) entry which is preliminary data.</text>
</comment>
<evidence type="ECO:0000259" key="2">
    <source>
        <dbReference type="PROSITE" id="PS50011"/>
    </source>
</evidence>
<dbReference type="Gene3D" id="1.10.510.10">
    <property type="entry name" value="Transferase(Phosphotransferase) domain 1"/>
    <property type="match status" value="1"/>
</dbReference>
<dbReference type="InterPro" id="IPR011009">
    <property type="entry name" value="Kinase-like_dom_sf"/>
</dbReference>
<name>A0ABR2GVJ4_9EUKA</name>